<comment type="similarity">
    <text evidence="2">Belongs to the formin homology family.</text>
</comment>
<dbReference type="PRINTS" id="PR00454">
    <property type="entry name" value="ETSDOMAIN"/>
</dbReference>
<dbReference type="Proteomes" id="UP000663842">
    <property type="component" value="Unassembled WGS sequence"/>
</dbReference>
<dbReference type="InterPro" id="IPR000418">
    <property type="entry name" value="Ets_dom"/>
</dbReference>
<feature type="domain" description="ETS" evidence="4">
    <location>
        <begin position="358"/>
        <end position="441"/>
    </location>
</feature>
<dbReference type="GO" id="GO:0043565">
    <property type="term" value="F:sequence-specific DNA binding"/>
    <property type="evidence" value="ECO:0007669"/>
    <property type="project" value="InterPro"/>
</dbReference>
<dbReference type="PANTHER" id="PTHR45857">
    <property type="entry name" value="FORMIN-LIKE PROTEIN"/>
    <property type="match status" value="1"/>
</dbReference>
<dbReference type="Pfam" id="PF00178">
    <property type="entry name" value="Ets"/>
    <property type="match status" value="1"/>
</dbReference>
<evidence type="ECO:0000313" key="7">
    <source>
        <dbReference type="Proteomes" id="UP000663842"/>
    </source>
</evidence>
<sequence>MFAPDLMIIMMPISNESDIELQLYFLDCEPNSIIRSLNDKSIMDHLLRATTTKIIKFENKYQREEAHRVTDIDQISLLDSPPLYVPIEITKTKHRKIPISISPSASTTRSSLSAIEIQTENKAFIPRAPPLPNSLDLAIKSKSQSLPTTLKIPEQQTLWSNLENYEVADYFNELTSAPNQKNSHISNESKRKTILDDRKSYNIGSYDGKHFESYDDMATWIFQHALSGPNPEKDPVLAYLMYSPNPMSSLSNTRSMERPNFDCNRVDEFIDIWLESSEQSSPPPPSEIHFEPINNSSNDFSDVDFGMSDVTHDTTNIELEPMLDCDLPPIKESEEKQVSSKEDEWLILDQNSGRLRRPLLHEFLRQLLDDENYSNVASYIDRKQGIFKFHQKKVAAQLWQLVKGRNSDSVMTYEKLARAIRYYYSGGVIRPTPGRFTFRFGSGSGIILAFNKRSPTEIAEAIKNFNLALISHELVQHLIQYIPNNNEIDALRQSPIDKEQLSPTDRLMFEIIQIPFYMERLNTLKFKLTFADNCDTLNKQMHIINEASIFLHQSKHIKILLEIILSVLNHVNSTPNNRILTLDDLSKVYDLKTSKTRTPIMNIVSKISNDRHPEILDLKQNYNLIFSASKSCPILIFLIKSEIEQMKKQSEEIQLWMNKFDKNTIIQKFLLDCQGTLQKLTQYYQKTNDGFDKTVSYFTNETTTSTNFFSIFANLIPSLQMKRSAT</sequence>
<dbReference type="GO" id="GO:0030866">
    <property type="term" value="P:cortical actin cytoskeleton organization"/>
    <property type="evidence" value="ECO:0007669"/>
    <property type="project" value="TreeGrafter"/>
</dbReference>
<dbReference type="GO" id="GO:0003700">
    <property type="term" value="F:DNA-binding transcription factor activity"/>
    <property type="evidence" value="ECO:0007669"/>
    <property type="project" value="InterPro"/>
</dbReference>
<dbReference type="GO" id="GO:0051015">
    <property type="term" value="F:actin filament binding"/>
    <property type="evidence" value="ECO:0007669"/>
    <property type="project" value="TreeGrafter"/>
</dbReference>
<dbReference type="InterPro" id="IPR043592">
    <property type="entry name" value="FMNL_animal"/>
</dbReference>
<dbReference type="InterPro" id="IPR042201">
    <property type="entry name" value="FH2_Formin_sf"/>
</dbReference>
<protein>
    <submittedName>
        <fullName evidence="6">Uncharacterized protein</fullName>
    </submittedName>
</protein>
<dbReference type="GO" id="GO:0016477">
    <property type="term" value="P:cell migration"/>
    <property type="evidence" value="ECO:0007669"/>
    <property type="project" value="TreeGrafter"/>
</dbReference>
<evidence type="ECO:0000313" key="6">
    <source>
        <dbReference type="EMBL" id="CAF3845854.1"/>
    </source>
</evidence>
<comment type="caution">
    <text evidence="6">The sequence shown here is derived from an EMBL/GenBank/DDBJ whole genome shotgun (WGS) entry which is preliminary data.</text>
</comment>
<dbReference type="GO" id="GO:0008360">
    <property type="term" value="P:regulation of cell shape"/>
    <property type="evidence" value="ECO:0007669"/>
    <property type="project" value="TreeGrafter"/>
</dbReference>
<dbReference type="SUPFAM" id="SSF46785">
    <property type="entry name" value="Winged helix' DNA-binding domain"/>
    <property type="match status" value="1"/>
</dbReference>
<evidence type="ECO:0000256" key="2">
    <source>
        <dbReference type="ARBA" id="ARBA00023449"/>
    </source>
</evidence>
<dbReference type="InterPro" id="IPR036390">
    <property type="entry name" value="WH_DNA-bd_sf"/>
</dbReference>
<dbReference type="PANTHER" id="PTHR45857:SF4">
    <property type="entry name" value="FORMIN-LIKE PROTEIN"/>
    <property type="match status" value="1"/>
</dbReference>
<dbReference type="SUPFAM" id="SSF101447">
    <property type="entry name" value="Formin homology 2 domain (FH2 domain)"/>
    <property type="match status" value="1"/>
</dbReference>
<keyword evidence="3" id="KW-0539">Nucleus</keyword>
<dbReference type="InterPro" id="IPR015425">
    <property type="entry name" value="FH2_Formin"/>
</dbReference>
<evidence type="ECO:0000259" key="4">
    <source>
        <dbReference type="PROSITE" id="PS50061"/>
    </source>
</evidence>
<dbReference type="PROSITE" id="PS51444">
    <property type="entry name" value="FH2"/>
    <property type="match status" value="1"/>
</dbReference>
<dbReference type="EMBL" id="CAJOBF010000627">
    <property type="protein sequence ID" value="CAF3845854.1"/>
    <property type="molecule type" value="Genomic_DNA"/>
</dbReference>
<evidence type="ECO:0000259" key="5">
    <source>
        <dbReference type="PROSITE" id="PS51444"/>
    </source>
</evidence>
<proteinExistence type="inferred from homology"/>
<dbReference type="Gene3D" id="1.10.10.10">
    <property type="entry name" value="Winged helix-like DNA-binding domain superfamily/Winged helix DNA-binding domain"/>
    <property type="match status" value="1"/>
</dbReference>
<evidence type="ECO:0000256" key="3">
    <source>
        <dbReference type="RuleBase" id="RU004019"/>
    </source>
</evidence>
<evidence type="ECO:0000256" key="1">
    <source>
        <dbReference type="ARBA" id="ARBA00005562"/>
    </source>
</evidence>
<dbReference type="Pfam" id="PF02181">
    <property type="entry name" value="FH2"/>
    <property type="match status" value="1"/>
</dbReference>
<dbReference type="GO" id="GO:0005829">
    <property type="term" value="C:cytosol"/>
    <property type="evidence" value="ECO:0007669"/>
    <property type="project" value="TreeGrafter"/>
</dbReference>
<organism evidence="6 7">
    <name type="scientific">Rotaria magnacalcarata</name>
    <dbReference type="NCBI Taxonomy" id="392030"/>
    <lineage>
        <taxon>Eukaryota</taxon>
        <taxon>Metazoa</taxon>
        <taxon>Spiralia</taxon>
        <taxon>Gnathifera</taxon>
        <taxon>Rotifera</taxon>
        <taxon>Eurotatoria</taxon>
        <taxon>Bdelloidea</taxon>
        <taxon>Philodinida</taxon>
        <taxon>Philodinidae</taxon>
        <taxon>Rotaria</taxon>
    </lineage>
</organism>
<dbReference type="SMART" id="SM00498">
    <property type="entry name" value="FH2"/>
    <property type="match status" value="1"/>
</dbReference>
<dbReference type="SMART" id="SM00413">
    <property type="entry name" value="ETS"/>
    <property type="match status" value="1"/>
</dbReference>
<feature type="domain" description="FH2" evidence="5">
    <location>
        <begin position="371"/>
        <end position="726"/>
    </location>
</feature>
<comment type="subcellular location">
    <subcellularLocation>
        <location evidence="3">Nucleus</location>
    </subcellularLocation>
</comment>
<dbReference type="InterPro" id="IPR036388">
    <property type="entry name" value="WH-like_DNA-bd_sf"/>
</dbReference>
<dbReference type="AlphaFoldDB" id="A0A819E7I7"/>
<comment type="similarity">
    <text evidence="1 3">Belongs to the ETS family.</text>
</comment>
<keyword evidence="3" id="KW-0238">DNA-binding</keyword>
<accession>A0A819E7I7</accession>
<dbReference type="Gene3D" id="1.20.58.2220">
    <property type="entry name" value="Formin, FH2 domain"/>
    <property type="match status" value="1"/>
</dbReference>
<dbReference type="PROSITE" id="PS50061">
    <property type="entry name" value="ETS_DOMAIN_3"/>
    <property type="match status" value="1"/>
</dbReference>
<gene>
    <name evidence="6" type="ORF">UXM345_LOCUS7523</name>
</gene>
<reference evidence="6" key="1">
    <citation type="submission" date="2021-02" db="EMBL/GenBank/DDBJ databases">
        <authorList>
            <person name="Nowell W R."/>
        </authorList>
    </citation>
    <scope>NUCLEOTIDE SEQUENCE</scope>
</reference>
<name>A0A819E7I7_9BILA</name>
<dbReference type="GO" id="GO:0005634">
    <property type="term" value="C:nucleus"/>
    <property type="evidence" value="ECO:0007669"/>
    <property type="project" value="UniProtKB-SubCell"/>
</dbReference>